<keyword evidence="3" id="KW-1185">Reference proteome</keyword>
<feature type="transmembrane region" description="Helical" evidence="1">
    <location>
        <begin position="71"/>
        <end position="91"/>
    </location>
</feature>
<dbReference type="EMBL" id="CP001737">
    <property type="protein sequence ID" value="ACV77564.1"/>
    <property type="molecule type" value="Genomic_DNA"/>
</dbReference>
<sequence length="217" mass="22043" precursor="true">MNGVIGDVLPLAIAIAISPIAIVAAILMLFSTHAGSTSLGLLIGWVVGIVAAVTVFTVITGGVDAGQSQAGVSWVKVGLGAVLMSAGLRQWHARDRHRSAPKWMAAIDRMGFVQALGLGLALAAINPKNLLMAAAAGIAIGAAELSVADTVVVVAIYTVIAASTVAIPVVAYAVTRDRMRAPLDRAKSWLEANNAAVMSVLFLVIGAVLVGKGIGGF</sequence>
<protein>
    <recommendedName>
        <fullName evidence="4">Sap-like sulfolipid-1-addressing protein</fullName>
    </recommendedName>
</protein>
<feature type="transmembrane region" description="Helical" evidence="1">
    <location>
        <begin position="195"/>
        <end position="214"/>
    </location>
</feature>
<keyword evidence="1" id="KW-1133">Transmembrane helix</keyword>
<evidence type="ECO:0000313" key="3">
    <source>
        <dbReference type="Proteomes" id="UP000002218"/>
    </source>
</evidence>
<feature type="transmembrane region" description="Helical" evidence="1">
    <location>
        <begin position="152"/>
        <end position="174"/>
    </location>
</feature>
<dbReference type="eggNOG" id="COG1280">
    <property type="taxonomic scope" value="Bacteria"/>
</dbReference>
<dbReference type="InParanoid" id="C8XCJ9"/>
<dbReference type="Pfam" id="PF11139">
    <property type="entry name" value="SfLAP"/>
    <property type="match status" value="1"/>
</dbReference>
<evidence type="ECO:0000313" key="2">
    <source>
        <dbReference type="EMBL" id="ACV77564.1"/>
    </source>
</evidence>
<organism evidence="2 3">
    <name type="scientific">Nakamurella multipartita (strain ATCC 700099 / DSM 44233 / CIP 104796 / JCM 9543 / NBRC 105858 / Y-104)</name>
    <name type="common">Microsphaera multipartita</name>
    <dbReference type="NCBI Taxonomy" id="479431"/>
    <lineage>
        <taxon>Bacteria</taxon>
        <taxon>Bacillati</taxon>
        <taxon>Actinomycetota</taxon>
        <taxon>Actinomycetes</taxon>
        <taxon>Nakamurellales</taxon>
        <taxon>Nakamurellaceae</taxon>
        <taxon>Nakamurella</taxon>
    </lineage>
</organism>
<keyword evidence="1" id="KW-0472">Membrane</keyword>
<evidence type="ECO:0008006" key="4">
    <source>
        <dbReference type="Google" id="ProtNLM"/>
    </source>
</evidence>
<accession>C8XCJ9</accession>
<feature type="transmembrane region" description="Helical" evidence="1">
    <location>
        <begin position="39"/>
        <end position="59"/>
    </location>
</feature>
<dbReference type="AlphaFoldDB" id="C8XCJ9"/>
<dbReference type="HOGENOM" id="CLU_101744_0_0_11"/>
<dbReference type="Proteomes" id="UP000002218">
    <property type="component" value="Chromosome"/>
</dbReference>
<dbReference type="OrthoDB" id="4753036at2"/>
<reference evidence="2 3" key="2">
    <citation type="journal article" date="2010" name="Stand. Genomic Sci.">
        <title>Complete genome sequence of Nakamurella multipartita type strain (Y-104).</title>
        <authorList>
            <person name="Tice H."/>
            <person name="Mayilraj S."/>
            <person name="Sims D."/>
            <person name="Lapidus A."/>
            <person name="Nolan M."/>
            <person name="Lucas S."/>
            <person name="Glavina Del Rio T."/>
            <person name="Copeland A."/>
            <person name="Cheng J.F."/>
            <person name="Meincke L."/>
            <person name="Bruce D."/>
            <person name="Goodwin L."/>
            <person name="Pitluck S."/>
            <person name="Ivanova N."/>
            <person name="Mavromatis K."/>
            <person name="Ovchinnikova G."/>
            <person name="Pati A."/>
            <person name="Chen A."/>
            <person name="Palaniappan K."/>
            <person name="Land M."/>
            <person name="Hauser L."/>
            <person name="Chang Y.J."/>
            <person name="Jeffries C.D."/>
            <person name="Detter J.C."/>
            <person name="Brettin T."/>
            <person name="Rohde M."/>
            <person name="Goker M."/>
            <person name="Bristow J."/>
            <person name="Eisen J.A."/>
            <person name="Markowitz V."/>
            <person name="Hugenholtz P."/>
            <person name="Kyrpides N.C."/>
            <person name="Klenk H.P."/>
            <person name="Chen F."/>
        </authorList>
    </citation>
    <scope>NUCLEOTIDE SEQUENCE [LARGE SCALE GENOMIC DNA]</scope>
    <source>
        <strain evidence="3">ATCC 700099 / DSM 44233 / CIP 104796 / JCM 9543 / NBRC 105858 / Y-104</strain>
    </source>
</reference>
<gene>
    <name evidence="2" type="ordered locus">Namu_1157</name>
</gene>
<dbReference type="STRING" id="479431.Namu_1157"/>
<evidence type="ECO:0000256" key="1">
    <source>
        <dbReference type="SAM" id="Phobius"/>
    </source>
</evidence>
<keyword evidence="1" id="KW-0812">Transmembrane</keyword>
<dbReference type="RefSeq" id="WP_015746478.1">
    <property type="nucleotide sequence ID" value="NC_013235.1"/>
</dbReference>
<feature type="transmembrane region" description="Helical" evidence="1">
    <location>
        <begin position="12"/>
        <end position="32"/>
    </location>
</feature>
<reference evidence="3" key="1">
    <citation type="submission" date="2009-09" db="EMBL/GenBank/DDBJ databases">
        <title>The complete genome of Nakamurella multipartita DSM 44233.</title>
        <authorList>
            <consortium name="US DOE Joint Genome Institute (JGI-PGF)"/>
            <person name="Lucas S."/>
            <person name="Copeland A."/>
            <person name="Lapidus A."/>
            <person name="Glavina del Rio T."/>
            <person name="Dalin E."/>
            <person name="Tice H."/>
            <person name="Bruce D."/>
            <person name="Goodwin L."/>
            <person name="Pitluck S."/>
            <person name="Kyrpides N."/>
            <person name="Mavromatis K."/>
            <person name="Ivanova N."/>
            <person name="Ovchinnikova G."/>
            <person name="Sims D."/>
            <person name="Meincke L."/>
            <person name="Brettin T."/>
            <person name="Detter J.C."/>
            <person name="Han C."/>
            <person name="Larimer F."/>
            <person name="Land M."/>
            <person name="Hauser L."/>
            <person name="Markowitz V."/>
            <person name="Cheng J.-F."/>
            <person name="Hugenholtz P."/>
            <person name="Woyke T."/>
            <person name="Wu D."/>
            <person name="Klenk H.-P."/>
            <person name="Eisen J.A."/>
        </authorList>
    </citation>
    <scope>NUCLEOTIDE SEQUENCE [LARGE SCALE GENOMIC DNA]</scope>
    <source>
        <strain evidence="3">ATCC 700099 / DSM 44233 / CIP 104796 / JCM 9543 / NBRC 105858 / Y-104</strain>
    </source>
</reference>
<name>C8XCJ9_NAKMY</name>
<proteinExistence type="predicted"/>
<dbReference type="InterPro" id="IPR021315">
    <property type="entry name" value="Gap/Sap"/>
</dbReference>
<feature type="transmembrane region" description="Helical" evidence="1">
    <location>
        <begin position="112"/>
        <end position="140"/>
    </location>
</feature>
<dbReference type="KEGG" id="nml:Namu_1157"/>